<dbReference type="Gene3D" id="2.40.50.140">
    <property type="entry name" value="Nucleic acid-binding proteins"/>
    <property type="match status" value="3"/>
</dbReference>
<name>A0AAV0EYT7_9ASTE</name>
<sequence>MAAEQSIVDVKPDTRNWTCRLTLIEKQNVRTARNSPLKFMPMILTDATGTKVQATVFGGDIQGIDQRLALYSTYLFSNAFVKPITDMRFCVDYGYPYVWSFNRRTLIRDVDAPEGLEYRQLAELGATPFHDLYASHMRSDKITILAAIVSKLPRTFVFSNGKQRLAWDVVLINEECILIPFTLWEEFVERHGVEIDRLLYAGDHPLVLINRVVVNLFQGLTFATRYDCHMELNPGGQRAHSLKRWVASNIEKINMLVRNKEYDNAFLVIAQPLSQPRTTLSCLDAELNKVPVVWVMGRFSLVNTTDEYFYAGCDYCNRKVYGSEGIAFECLFCGQTNGTIIRRFRLETSLTDTAISIPLTLFSTESLALLHYTGVNPNIDLDLDLFSTKLQEVSVVVGLKRTKVNEDGMQGHPYSVVYVAVEETNHAAPTTGASTSGVLSPIPSPPTTPAIGGNLPPITPTTSPTKTDSTCSPSSTAKEDPILEAKRKLTFKTMDDKSPGKPATLAHPPTQGDKTMDDTLVTLRTNKRKSTKY</sequence>
<evidence type="ECO:0000256" key="1">
    <source>
        <dbReference type="SAM" id="MobiDB-lite"/>
    </source>
</evidence>
<feature type="region of interest" description="Disordered" evidence="1">
    <location>
        <begin position="446"/>
        <end position="533"/>
    </location>
</feature>
<evidence type="ECO:0000313" key="2">
    <source>
        <dbReference type="EMBL" id="CAH9128358.1"/>
    </source>
</evidence>
<organism evidence="2 3">
    <name type="scientific">Cuscuta epithymum</name>
    <dbReference type="NCBI Taxonomy" id="186058"/>
    <lineage>
        <taxon>Eukaryota</taxon>
        <taxon>Viridiplantae</taxon>
        <taxon>Streptophyta</taxon>
        <taxon>Embryophyta</taxon>
        <taxon>Tracheophyta</taxon>
        <taxon>Spermatophyta</taxon>
        <taxon>Magnoliopsida</taxon>
        <taxon>eudicotyledons</taxon>
        <taxon>Gunneridae</taxon>
        <taxon>Pentapetalae</taxon>
        <taxon>asterids</taxon>
        <taxon>lamiids</taxon>
        <taxon>Solanales</taxon>
        <taxon>Convolvulaceae</taxon>
        <taxon>Cuscuteae</taxon>
        <taxon>Cuscuta</taxon>
        <taxon>Cuscuta subgen. Cuscuta</taxon>
    </lineage>
</organism>
<feature type="compositionally biased region" description="Basic and acidic residues" evidence="1">
    <location>
        <begin position="477"/>
        <end position="499"/>
    </location>
</feature>
<comment type="caution">
    <text evidence="2">The sequence shown here is derived from an EMBL/GenBank/DDBJ whole genome shotgun (WGS) entry which is preliminary data.</text>
</comment>
<dbReference type="EMBL" id="CAMAPF010000949">
    <property type="protein sequence ID" value="CAH9128358.1"/>
    <property type="molecule type" value="Genomic_DNA"/>
</dbReference>
<evidence type="ECO:0008006" key="4">
    <source>
        <dbReference type="Google" id="ProtNLM"/>
    </source>
</evidence>
<reference evidence="2" key="1">
    <citation type="submission" date="2022-07" db="EMBL/GenBank/DDBJ databases">
        <authorList>
            <person name="Macas J."/>
            <person name="Novak P."/>
            <person name="Neumann P."/>
        </authorList>
    </citation>
    <scope>NUCLEOTIDE SEQUENCE</scope>
</reference>
<feature type="compositionally biased region" description="Low complexity" evidence="1">
    <location>
        <begin position="460"/>
        <end position="476"/>
    </location>
</feature>
<dbReference type="InterPro" id="IPR012340">
    <property type="entry name" value="NA-bd_OB-fold"/>
</dbReference>
<accession>A0AAV0EYT7</accession>
<dbReference type="Proteomes" id="UP001152523">
    <property type="component" value="Unassembled WGS sequence"/>
</dbReference>
<protein>
    <recommendedName>
        <fullName evidence="4">Replication factor A C-terminal domain-containing protein</fullName>
    </recommendedName>
</protein>
<keyword evidence="3" id="KW-1185">Reference proteome</keyword>
<proteinExistence type="predicted"/>
<gene>
    <name evidence="2" type="ORF">CEPIT_LOCUS29021</name>
</gene>
<dbReference type="AlphaFoldDB" id="A0AAV0EYT7"/>
<evidence type="ECO:0000313" key="3">
    <source>
        <dbReference type="Proteomes" id="UP001152523"/>
    </source>
</evidence>
<dbReference type="SUPFAM" id="SSF50249">
    <property type="entry name" value="Nucleic acid-binding proteins"/>
    <property type="match status" value="3"/>
</dbReference>